<proteinExistence type="predicted"/>
<dbReference type="Pfam" id="PF20700">
    <property type="entry name" value="Mutator"/>
    <property type="match status" value="1"/>
</dbReference>
<dbReference type="InterPro" id="IPR049012">
    <property type="entry name" value="Mutator_transp_dom"/>
</dbReference>
<protein>
    <submittedName>
        <fullName evidence="2">YqaJ domain-containing protein</fullName>
    </submittedName>
</protein>
<reference evidence="2 3" key="1">
    <citation type="submission" date="2019-08" db="EMBL/GenBank/DDBJ databases">
        <title>Whole genome of Aphis craccivora.</title>
        <authorList>
            <person name="Voronova N.V."/>
            <person name="Shulinski R.S."/>
            <person name="Bandarenka Y.V."/>
            <person name="Zhorov D.G."/>
            <person name="Warner D."/>
        </authorList>
    </citation>
    <scope>NUCLEOTIDE SEQUENCE [LARGE SCALE GENOMIC DNA]</scope>
    <source>
        <strain evidence="2">180601</strain>
        <tissue evidence="2">Whole Body</tissue>
    </source>
</reference>
<evidence type="ECO:0000313" key="2">
    <source>
        <dbReference type="EMBL" id="KAF0760657.1"/>
    </source>
</evidence>
<evidence type="ECO:0000313" key="3">
    <source>
        <dbReference type="Proteomes" id="UP000478052"/>
    </source>
</evidence>
<dbReference type="AlphaFoldDB" id="A0A6G0YSK6"/>
<dbReference type="Proteomes" id="UP000478052">
    <property type="component" value="Unassembled WGS sequence"/>
</dbReference>
<dbReference type="OrthoDB" id="6622741at2759"/>
<keyword evidence="3" id="KW-1185">Reference proteome</keyword>
<accession>A0A6G0YSK6</accession>
<comment type="caution">
    <text evidence="2">The sequence shown here is derived from an EMBL/GenBank/DDBJ whole genome shotgun (WGS) entry which is preliminary data.</text>
</comment>
<name>A0A6G0YSK6_APHCR</name>
<gene>
    <name evidence="2" type="ORF">FWK35_00018433</name>
</gene>
<dbReference type="EMBL" id="VUJU01002613">
    <property type="protein sequence ID" value="KAF0760657.1"/>
    <property type="molecule type" value="Genomic_DNA"/>
</dbReference>
<sequence>MQNNMPLEGVDTITSNLNIISPPLPPSSSSSTNDTSNKSFCNISNDLNVEKIHGTENDTSEYIDSKNCLSGHRIVDILFFIQKIQVHHSGGMDCSFIDMEFESEKIYGFHSVFHFKCKICGIGHTQMAEFAAFLDMPALSSTGFVKLQSVVANSIHDSAWEEIRKAGEEEERIALKCGNIDSDGIPMCTVVTDEQWSKRSYKTKYNALSGTKILFIGIKNKYCVICQKPATKNEIAPKHECFMNWNKSSTSMEADGVVEGDGDSSVTKRLNDILPYGPHFFIKKIECRNHLLRNYCSKITICSLNQ</sequence>
<evidence type="ECO:0000259" key="1">
    <source>
        <dbReference type="Pfam" id="PF20700"/>
    </source>
</evidence>
<feature type="domain" description="Mutator-like transposase" evidence="1">
    <location>
        <begin position="120"/>
        <end position="299"/>
    </location>
</feature>
<organism evidence="2 3">
    <name type="scientific">Aphis craccivora</name>
    <name type="common">Cowpea aphid</name>
    <dbReference type="NCBI Taxonomy" id="307492"/>
    <lineage>
        <taxon>Eukaryota</taxon>
        <taxon>Metazoa</taxon>
        <taxon>Ecdysozoa</taxon>
        <taxon>Arthropoda</taxon>
        <taxon>Hexapoda</taxon>
        <taxon>Insecta</taxon>
        <taxon>Pterygota</taxon>
        <taxon>Neoptera</taxon>
        <taxon>Paraneoptera</taxon>
        <taxon>Hemiptera</taxon>
        <taxon>Sternorrhyncha</taxon>
        <taxon>Aphidomorpha</taxon>
        <taxon>Aphidoidea</taxon>
        <taxon>Aphididae</taxon>
        <taxon>Aphidini</taxon>
        <taxon>Aphis</taxon>
        <taxon>Aphis</taxon>
    </lineage>
</organism>